<keyword evidence="10" id="KW-0175">Coiled coil</keyword>
<evidence type="ECO:0000256" key="1">
    <source>
        <dbReference type="ARBA" id="ARBA00004496"/>
    </source>
</evidence>
<evidence type="ECO:0000256" key="9">
    <source>
        <dbReference type="ARBA" id="ARBA00033158"/>
    </source>
</evidence>
<dbReference type="InterPro" id="IPR053712">
    <property type="entry name" value="Bac_CellDiv_Activator"/>
</dbReference>
<evidence type="ECO:0000256" key="6">
    <source>
        <dbReference type="ARBA" id="ARBA00023306"/>
    </source>
</evidence>
<comment type="subunit">
    <text evidence="8">Homodimer. Interacts with FtsZ.</text>
</comment>
<evidence type="ECO:0000256" key="3">
    <source>
        <dbReference type="ARBA" id="ARBA00022490"/>
    </source>
</evidence>
<keyword evidence="6" id="KW-0131">Cell cycle</keyword>
<dbReference type="GO" id="GO:0000917">
    <property type="term" value="P:division septum assembly"/>
    <property type="evidence" value="ECO:0007669"/>
    <property type="project" value="UniProtKB-KW"/>
</dbReference>
<evidence type="ECO:0000256" key="7">
    <source>
        <dbReference type="ARBA" id="ARBA00024910"/>
    </source>
</evidence>
<evidence type="ECO:0000256" key="2">
    <source>
        <dbReference type="ARBA" id="ARBA00015195"/>
    </source>
</evidence>
<dbReference type="AlphaFoldDB" id="A0A485M224"/>
<dbReference type="GO" id="GO:0000921">
    <property type="term" value="P:septin ring assembly"/>
    <property type="evidence" value="ECO:0007669"/>
    <property type="project" value="TreeGrafter"/>
</dbReference>
<name>A0A485M224_9ZZZZ</name>
<keyword evidence="3" id="KW-0963">Cytoplasm</keyword>
<dbReference type="GO" id="GO:0005829">
    <property type="term" value="C:cytosol"/>
    <property type="evidence" value="ECO:0007669"/>
    <property type="project" value="TreeGrafter"/>
</dbReference>
<proteinExistence type="predicted"/>
<dbReference type="GO" id="GO:0032153">
    <property type="term" value="C:cell division site"/>
    <property type="evidence" value="ECO:0007669"/>
    <property type="project" value="TreeGrafter"/>
</dbReference>
<protein>
    <recommendedName>
        <fullName evidence="2">Cell division protein ZapA</fullName>
    </recommendedName>
    <alternativeName>
        <fullName evidence="9">Z ring-associated protein ZapA</fullName>
    </alternativeName>
</protein>
<dbReference type="InterPro" id="IPR007838">
    <property type="entry name" value="Cell_div_ZapA-like"/>
</dbReference>
<dbReference type="Pfam" id="PF05164">
    <property type="entry name" value="ZapA"/>
    <property type="match status" value="1"/>
</dbReference>
<organism evidence="11">
    <name type="scientific">anaerobic digester metagenome</name>
    <dbReference type="NCBI Taxonomy" id="1263854"/>
    <lineage>
        <taxon>unclassified sequences</taxon>
        <taxon>metagenomes</taxon>
        <taxon>ecological metagenomes</taxon>
    </lineage>
</organism>
<dbReference type="Gene3D" id="6.10.250.790">
    <property type="match status" value="1"/>
</dbReference>
<feature type="coiled-coil region" evidence="10">
    <location>
        <begin position="56"/>
        <end position="83"/>
    </location>
</feature>
<gene>
    <name evidence="11" type="primary">zapA</name>
    <name evidence="11" type="ORF">SCFA_420057</name>
</gene>
<evidence type="ECO:0000313" key="11">
    <source>
        <dbReference type="EMBL" id="VFU15588.1"/>
    </source>
</evidence>
<dbReference type="PANTHER" id="PTHR34981">
    <property type="entry name" value="CELL DIVISION PROTEIN ZAPA"/>
    <property type="match status" value="1"/>
</dbReference>
<evidence type="ECO:0000256" key="10">
    <source>
        <dbReference type="SAM" id="Coils"/>
    </source>
</evidence>
<dbReference type="GO" id="GO:0030428">
    <property type="term" value="C:cell septum"/>
    <property type="evidence" value="ECO:0007669"/>
    <property type="project" value="TreeGrafter"/>
</dbReference>
<keyword evidence="4 11" id="KW-0132">Cell division</keyword>
<dbReference type="GO" id="GO:0043093">
    <property type="term" value="P:FtsZ-dependent cytokinesis"/>
    <property type="evidence" value="ECO:0007669"/>
    <property type="project" value="TreeGrafter"/>
</dbReference>
<accession>A0A485M224</accession>
<reference evidence="11" key="1">
    <citation type="submission" date="2019-03" db="EMBL/GenBank/DDBJ databases">
        <authorList>
            <person name="Hao L."/>
        </authorList>
    </citation>
    <scope>NUCLEOTIDE SEQUENCE</scope>
</reference>
<evidence type="ECO:0000256" key="4">
    <source>
        <dbReference type="ARBA" id="ARBA00022618"/>
    </source>
</evidence>
<comment type="function">
    <text evidence="7">Activator of cell division through the inhibition of FtsZ GTPase activity, therefore promoting FtsZ assembly into bundles of protofilaments necessary for the formation of the division Z ring. It is recruited early at mid-cell but it is not essential for cell division.</text>
</comment>
<sequence length="93" mass="10488">MHDTITIRILGQEYKVKTGGNEEHVQSLSRYVNERILDIQQKGSAVSTMELVTVVMLNLADDVAKAKSELRSYKELVAEKVDKLIETIDRGVK</sequence>
<evidence type="ECO:0000256" key="8">
    <source>
        <dbReference type="ARBA" id="ARBA00026068"/>
    </source>
</evidence>
<dbReference type="EMBL" id="CAADRM010000106">
    <property type="protein sequence ID" value="VFU15588.1"/>
    <property type="molecule type" value="Genomic_DNA"/>
</dbReference>
<evidence type="ECO:0000256" key="5">
    <source>
        <dbReference type="ARBA" id="ARBA00023210"/>
    </source>
</evidence>
<dbReference type="PANTHER" id="PTHR34981:SF1">
    <property type="entry name" value="CELL DIVISION PROTEIN ZAPA"/>
    <property type="match status" value="1"/>
</dbReference>
<dbReference type="InterPro" id="IPR036192">
    <property type="entry name" value="Cell_div_ZapA-like_sf"/>
</dbReference>
<comment type="subcellular location">
    <subcellularLocation>
        <location evidence="1">Cytoplasm</location>
    </subcellularLocation>
</comment>
<dbReference type="SUPFAM" id="SSF102829">
    <property type="entry name" value="Cell division protein ZapA-like"/>
    <property type="match status" value="1"/>
</dbReference>
<keyword evidence="5" id="KW-0717">Septation</keyword>